<dbReference type="Proteomes" id="UP000287171">
    <property type="component" value="Unassembled WGS sequence"/>
</dbReference>
<dbReference type="GO" id="GO:0016887">
    <property type="term" value="F:ATP hydrolysis activity"/>
    <property type="evidence" value="ECO:0007669"/>
    <property type="project" value="InterPro"/>
</dbReference>
<evidence type="ECO:0000256" key="2">
    <source>
        <dbReference type="ARBA" id="ARBA00022741"/>
    </source>
</evidence>
<dbReference type="PANTHER" id="PTHR42788">
    <property type="entry name" value="TAURINE IMPORT ATP-BINDING PROTEIN-RELATED"/>
    <property type="match status" value="1"/>
</dbReference>
<dbReference type="SUPFAM" id="SSF52540">
    <property type="entry name" value="P-loop containing nucleoside triphosphate hydrolases"/>
    <property type="match status" value="1"/>
</dbReference>
<sequence>MIQSIVNKRGSISASSGDIISPPARGKSLRIEGVSKTFVDGERVVEALRPVNLSISPGEFVCFLGPSGCGKSTLLSIIAGLESPSSGSIIANDKPIRGAGTDRILLFQEAALFPWLNVQKNVEFGLRQTNVPAKKRAEIARYYINMVNLNGFEHSYPHQLSGGMRQRAAIARALAIDPEILLMDEPFGALDAFTRDKLQAQVETIWSATHKTILFVTHNVREAVALGDRVIVFAPRPGRIIRDFHINLPRSRSLEDHQLVDKASEILQTLRKEMEEQEQEKKIGSTVH</sequence>
<gene>
    <name evidence="5" type="ORF">KDA_00540</name>
</gene>
<dbReference type="GO" id="GO:0005524">
    <property type="term" value="F:ATP binding"/>
    <property type="evidence" value="ECO:0007669"/>
    <property type="project" value="UniProtKB-KW"/>
</dbReference>
<evidence type="ECO:0000256" key="1">
    <source>
        <dbReference type="ARBA" id="ARBA00022448"/>
    </source>
</evidence>
<dbReference type="CDD" id="cd03293">
    <property type="entry name" value="ABC_NrtD_SsuB_transporters"/>
    <property type="match status" value="1"/>
</dbReference>
<keyword evidence="1" id="KW-0813">Transport</keyword>
<dbReference type="OrthoDB" id="9784450at2"/>
<dbReference type="EMBL" id="BIFT01000001">
    <property type="protein sequence ID" value="GCE24570.1"/>
    <property type="molecule type" value="Genomic_DNA"/>
</dbReference>
<keyword evidence="3 5" id="KW-0067">ATP-binding</keyword>
<dbReference type="AlphaFoldDB" id="A0A402AZN8"/>
<dbReference type="InterPro" id="IPR050166">
    <property type="entry name" value="ABC_transporter_ATP-bind"/>
</dbReference>
<comment type="caution">
    <text evidence="5">The sequence shown here is derived from an EMBL/GenBank/DDBJ whole genome shotgun (WGS) entry which is preliminary data.</text>
</comment>
<dbReference type="InterPro" id="IPR027417">
    <property type="entry name" value="P-loop_NTPase"/>
</dbReference>
<dbReference type="Pfam" id="PF00005">
    <property type="entry name" value="ABC_tran"/>
    <property type="match status" value="1"/>
</dbReference>
<dbReference type="PROSITE" id="PS50893">
    <property type="entry name" value="ABC_TRANSPORTER_2"/>
    <property type="match status" value="1"/>
</dbReference>
<dbReference type="SMART" id="SM00382">
    <property type="entry name" value="AAA"/>
    <property type="match status" value="1"/>
</dbReference>
<dbReference type="InterPro" id="IPR003439">
    <property type="entry name" value="ABC_transporter-like_ATP-bd"/>
</dbReference>
<protein>
    <submittedName>
        <fullName evidence="5">Nitrate/sulfonate/bicarbonate ABC transporter ATP-binding protein</fullName>
    </submittedName>
</protein>
<name>A0A402AZN8_9CHLR</name>
<reference evidence="6" key="1">
    <citation type="submission" date="2018-12" db="EMBL/GenBank/DDBJ databases">
        <title>Tengunoibacter tsumagoiensis gen. nov., sp. nov., Dictyobacter kobayashii sp. nov., D. alpinus sp. nov., and D. joshuensis sp. nov. and description of Dictyobacteraceae fam. nov. within the order Ktedonobacterales isolated from Tengu-no-mugimeshi.</title>
        <authorList>
            <person name="Wang C.M."/>
            <person name="Zheng Y."/>
            <person name="Sakai Y."/>
            <person name="Toyoda A."/>
            <person name="Minakuchi Y."/>
            <person name="Abe K."/>
            <person name="Yokota A."/>
            <person name="Yabe S."/>
        </authorList>
    </citation>
    <scope>NUCLEOTIDE SEQUENCE [LARGE SCALE GENOMIC DNA]</scope>
    <source>
        <strain evidence="6">Uno16</strain>
    </source>
</reference>
<evidence type="ECO:0000313" key="6">
    <source>
        <dbReference type="Proteomes" id="UP000287171"/>
    </source>
</evidence>
<evidence type="ECO:0000256" key="3">
    <source>
        <dbReference type="ARBA" id="ARBA00022840"/>
    </source>
</evidence>
<evidence type="ECO:0000313" key="5">
    <source>
        <dbReference type="EMBL" id="GCE24570.1"/>
    </source>
</evidence>
<dbReference type="InterPro" id="IPR003593">
    <property type="entry name" value="AAA+_ATPase"/>
</dbReference>
<evidence type="ECO:0000259" key="4">
    <source>
        <dbReference type="PROSITE" id="PS50893"/>
    </source>
</evidence>
<keyword evidence="6" id="KW-1185">Reference proteome</keyword>
<organism evidence="5 6">
    <name type="scientific">Dictyobacter alpinus</name>
    <dbReference type="NCBI Taxonomy" id="2014873"/>
    <lineage>
        <taxon>Bacteria</taxon>
        <taxon>Bacillati</taxon>
        <taxon>Chloroflexota</taxon>
        <taxon>Ktedonobacteria</taxon>
        <taxon>Ktedonobacterales</taxon>
        <taxon>Dictyobacteraceae</taxon>
        <taxon>Dictyobacter</taxon>
    </lineage>
</organism>
<dbReference type="InterPro" id="IPR017871">
    <property type="entry name" value="ABC_transporter-like_CS"/>
</dbReference>
<dbReference type="Gene3D" id="3.40.50.300">
    <property type="entry name" value="P-loop containing nucleotide triphosphate hydrolases"/>
    <property type="match status" value="1"/>
</dbReference>
<dbReference type="PROSITE" id="PS00211">
    <property type="entry name" value="ABC_TRANSPORTER_1"/>
    <property type="match status" value="1"/>
</dbReference>
<keyword evidence="2" id="KW-0547">Nucleotide-binding</keyword>
<proteinExistence type="predicted"/>
<accession>A0A402AZN8</accession>
<dbReference type="PANTHER" id="PTHR42788:SF13">
    <property type="entry name" value="ALIPHATIC SULFONATES IMPORT ATP-BINDING PROTEIN SSUB"/>
    <property type="match status" value="1"/>
</dbReference>
<feature type="domain" description="ABC transporter" evidence="4">
    <location>
        <begin position="29"/>
        <end position="260"/>
    </location>
</feature>